<dbReference type="EMBL" id="LPWH01000125">
    <property type="protein sequence ID" value="POQ98268.1"/>
    <property type="molecule type" value="Genomic_DNA"/>
</dbReference>
<dbReference type="GO" id="GO:0006313">
    <property type="term" value="P:DNA transposition"/>
    <property type="evidence" value="ECO:0007669"/>
    <property type="project" value="InterPro"/>
</dbReference>
<name>A0A2S4JSK2_9SPIO</name>
<dbReference type="GO" id="GO:0043565">
    <property type="term" value="F:sequence-specific DNA binding"/>
    <property type="evidence" value="ECO:0007669"/>
    <property type="project" value="InterPro"/>
</dbReference>
<proteinExistence type="predicted"/>
<gene>
    <name evidence="12" type="ORF">AU468_00005</name>
    <name evidence="11" type="ORF">AU468_03370</name>
    <name evidence="10" type="ORF">AU468_03545</name>
    <name evidence="9" type="ORF">AU468_05140</name>
    <name evidence="8" type="ORF">AU468_06020</name>
    <name evidence="7" type="ORF">AU468_06280</name>
    <name evidence="6" type="ORF">AU468_10380</name>
    <name evidence="5" type="ORF">AU468_10385</name>
    <name evidence="4" type="ORF">AU468_11685</name>
    <name evidence="3" type="ORF">AU468_14035</name>
    <name evidence="2" type="ORF">AU468_14380</name>
    <name evidence="1" type="ORF">AU468_14390</name>
</gene>
<dbReference type="RefSeq" id="WP_103678946.1">
    <property type="nucleotide sequence ID" value="NZ_LPWH01000001.1"/>
</dbReference>
<reference evidence="7" key="2">
    <citation type="submission" date="2015-12" db="EMBL/GenBank/DDBJ databases">
        <authorList>
            <person name="Shamseldin A."/>
            <person name="Moawad H."/>
            <person name="Abd El-Rahim W.M."/>
            <person name="Sadowsky M.J."/>
        </authorList>
    </citation>
    <scope>NUCLEOTIDE SEQUENCE [LARGE SCALE GENOMIC DNA]</scope>
    <source>
        <strain evidence="7">JC133</strain>
    </source>
</reference>
<dbReference type="EMBL" id="LPWH01000129">
    <property type="protein sequence ID" value="POQ98142.1"/>
    <property type="molecule type" value="Genomic_DNA"/>
</dbReference>
<evidence type="ECO:0000313" key="11">
    <source>
        <dbReference type="EMBL" id="POR04301.1"/>
    </source>
</evidence>
<reference evidence="13" key="1">
    <citation type="submission" date="2015-12" db="EMBL/GenBank/DDBJ databases">
        <authorList>
            <person name="Lodha T.D."/>
            <person name="Chintalapati S."/>
            <person name="Chintalapati V.R."/>
            <person name="Sravanthi T."/>
        </authorList>
    </citation>
    <scope>NUCLEOTIDE SEQUENCE [LARGE SCALE GENOMIC DNA]</scope>
    <source>
        <strain evidence="13">JC133</strain>
    </source>
</reference>
<dbReference type="EMBL" id="LPWH01000100">
    <property type="protein sequence ID" value="POQ99411.1"/>
    <property type="molecule type" value="Genomic_DNA"/>
</dbReference>
<accession>A0A2S4JSK2</accession>
<evidence type="ECO:0000313" key="6">
    <source>
        <dbReference type="EMBL" id="POQ99411.1"/>
    </source>
</evidence>
<dbReference type="InterPro" id="IPR002514">
    <property type="entry name" value="Transposase_8"/>
</dbReference>
<evidence type="ECO:0000313" key="12">
    <source>
        <dbReference type="EMBL" id="POR05596.1"/>
    </source>
</evidence>
<dbReference type="EMBL" id="LPWH01000128">
    <property type="protein sequence ID" value="POQ98178.1"/>
    <property type="molecule type" value="Genomic_DNA"/>
</dbReference>
<dbReference type="EMBL" id="LPWH01000061">
    <property type="protein sequence ID" value="POR02472.1"/>
    <property type="molecule type" value="Genomic_DNA"/>
</dbReference>
<protein>
    <recommendedName>
        <fullName evidence="14">Transposase</fullName>
    </recommendedName>
</protein>
<dbReference type="InterPro" id="IPR010921">
    <property type="entry name" value="Trp_repressor/repl_initiator"/>
</dbReference>
<evidence type="ECO:0000313" key="5">
    <source>
        <dbReference type="EMBL" id="POQ99409.1"/>
    </source>
</evidence>
<dbReference type="EMBL" id="LPWH01000032">
    <property type="protein sequence ID" value="POR04170.1"/>
    <property type="molecule type" value="Genomic_DNA"/>
</dbReference>
<evidence type="ECO:0000313" key="7">
    <source>
        <dbReference type="EMBL" id="POR02472.1"/>
    </source>
</evidence>
<evidence type="ECO:0008006" key="14">
    <source>
        <dbReference type="Google" id="ProtNLM"/>
    </source>
</evidence>
<organism evidence="7 13">
    <name type="scientific">Alkalispirochaeta sphaeroplastigenens</name>
    <dbReference type="NCBI Taxonomy" id="1187066"/>
    <lineage>
        <taxon>Bacteria</taxon>
        <taxon>Pseudomonadati</taxon>
        <taxon>Spirochaetota</taxon>
        <taxon>Spirochaetia</taxon>
        <taxon>Spirochaetales</taxon>
        <taxon>Spirochaetaceae</taxon>
        <taxon>Alkalispirochaeta</taxon>
    </lineage>
</organism>
<comment type="caution">
    <text evidence="7">The sequence shown here is derived from an EMBL/GenBank/DDBJ whole genome shotgun (WGS) entry which is preliminary data.</text>
</comment>
<evidence type="ECO:0000313" key="4">
    <source>
        <dbReference type="EMBL" id="POQ98882.1"/>
    </source>
</evidence>
<dbReference type="Pfam" id="PF01527">
    <property type="entry name" value="HTH_Tnp_1"/>
    <property type="match status" value="1"/>
</dbReference>
<evidence type="ECO:0000313" key="9">
    <source>
        <dbReference type="EMBL" id="POR03549.1"/>
    </source>
</evidence>
<evidence type="ECO:0000313" key="3">
    <source>
        <dbReference type="EMBL" id="POQ98268.1"/>
    </source>
</evidence>
<evidence type="ECO:0000313" key="8">
    <source>
        <dbReference type="EMBL" id="POR03104.1"/>
    </source>
</evidence>
<dbReference type="SUPFAM" id="SSF48295">
    <property type="entry name" value="TrpR-like"/>
    <property type="match status" value="1"/>
</dbReference>
<dbReference type="EMBL" id="LPWH01000018">
    <property type="protein sequence ID" value="POR04301.1"/>
    <property type="molecule type" value="Genomic_DNA"/>
</dbReference>
<dbReference type="GO" id="GO:0004803">
    <property type="term" value="F:transposase activity"/>
    <property type="evidence" value="ECO:0007669"/>
    <property type="project" value="InterPro"/>
</dbReference>
<sequence length="99" mass="11625">MRKSYDTAFKVKVAIEAAKEQETLQELAARFEVSPGQISQWKRQLLEGAGELFERPNKKQKRERDTEADRDQLLQTVGKLTVENEFLKKKYRELYGSEF</sequence>
<dbReference type="OrthoDB" id="291972at2"/>
<dbReference type="EMBL" id="LPWH01000001">
    <property type="protein sequence ID" value="POR05596.1"/>
    <property type="molecule type" value="Genomic_DNA"/>
</dbReference>
<dbReference type="EMBL" id="LPWH01000053">
    <property type="protein sequence ID" value="POR03549.1"/>
    <property type="molecule type" value="Genomic_DNA"/>
</dbReference>
<dbReference type="AlphaFoldDB" id="A0A2S4JSK2"/>
<evidence type="ECO:0000313" key="10">
    <source>
        <dbReference type="EMBL" id="POR04170.1"/>
    </source>
</evidence>
<dbReference type="EMBL" id="LPWH01000055">
    <property type="protein sequence ID" value="POR03104.1"/>
    <property type="molecule type" value="Genomic_DNA"/>
</dbReference>
<evidence type="ECO:0000313" key="13">
    <source>
        <dbReference type="Proteomes" id="UP000237350"/>
    </source>
</evidence>
<dbReference type="Proteomes" id="UP000237350">
    <property type="component" value="Unassembled WGS sequence"/>
</dbReference>
<dbReference type="EMBL" id="LPWH01000101">
    <property type="protein sequence ID" value="POQ99409.1"/>
    <property type="molecule type" value="Genomic_DNA"/>
</dbReference>
<dbReference type="EMBL" id="LPWH01000114">
    <property type="protein sequence ID" value="POQ98882.1"/>
    <property type="molecule type" value="Genomic_DNA"/>
</dbReference>
<evidence type="ECO:0000313" key="2">
    <source>
        <dbReference type="EMBL" id="POQ98178.1"/>
    </source>
</evidence>
<evidence type="ECO:0000313" key="1">
    <source>
        <dbReference type="EMBL" id="POQ98142.1"/>
    </source>
</evidence>
<keyword evidence="13" id="KW-1185">Reference proteome</keyword>